<feature type="repeat" description="PPR" evidence="2">
    <location>
        <begin position="563"/>
        <end position="597"/>
    </location>
</feature>
<evidence type="ECO:0000256" key="1">
    <source>
        <dbReference type="ARBA" id="ARBA00022737"/>
    </source>
</evidence>
<dbReference type="OrthoDB" id="119302at2759"/>
<organism evidence="3 4">
    <name type="scientific">Artemisia annua</name>
    <name type="common">Sweet wormwood</name>
    <dbReference type="NCBI Taxonomy" id="35608"/>
    <lineage>
        <taxon>Eukaryota</taxon>
        <taxon>Viridiplantae</taxon>
        <taxon>Streptophyta</taxon>
        <taxon>Embryophyta</taxon>
        <taxon>Tracheophyta</taxon>
        <taxon>Spermatophyta</taxon>
        <taxon>Magnoliopsida</taxon>
        <taxon>eudicotyledons</taxon>
        <taxon>Gunneridae</taxon>
        <taxon>Pentapetalae</taxon>
        <taxon>asterids</taxon>
        <taxon>campanulids</taxon>
        <taxon>Asterales</taxon>
        <taxon>Asteraceae</taxon>
        <taxon>Asteroideae</taxon>
        <taxon>Anthemideae</taxon>
        <taxon>Artemisiinae</taxon>
        <taxon>Artemisia</taxon>
    </lineage>
</organism>
<comment type="caution">
    <text evidence="3">The sequence shown here is derived from an EMBL/GenBank/DDBJ whole genome shotgun (WGS) entry which is preliminary data.</text>
</comment>
<dbReference type="Pfam" id="PF01535">
    <property type="entry name" value="PPR"/>
    <property type="match status" value="1"/>
</dbReference>
<feature type="repeat" description="PPR" evidence="2">
    <location>
        <begin position="344"/>
        <end position="378"/>
    </location>
</feature>
<keyword evidence="4" id="KW-1185">Reference proteome</keyword>
<dbReference type="PANTHER" id="PTHR47859:SF1">
    <property type="entry name" value="PENTATRICOPEPTIDE REPEAT-CONTAINING PROTEIN"/>
    <property type="match status" value="1"/>
</dbReference>
<dbReference type="AlphaFoldDB" id="A0A2U1PGY5"/>
<proteinExistence type="predicted"/>
<dbReference type="EMBL" id="PKPP01001167">
    <property type="protein sequence ID" value="PWA85025.1"/>
    <property type="molecule type" value="Genomic_DNA"/>
</dbReference>
<dbReference type="InterPro" id="IPR011990">
    <property type="entry name" value="TPR-like_helical_dom_sf"/>
</dbReference>
<dbReference type="PROSITE" id="PS51375">
    <property type="entry name" value="PPR"/>
    <property type="match status" value="4"/>
</dbReference>
<dbReference type="PANTHER" id="PTHR47859">
    <property type="entry name" value="PENTATRICOPEPTIDE REPEAT-CONTAINING PROTEIN"/>
    <property type="match status" value="1"/>
</dbReference>
<dbReference type="Pfam" id="PF13812">
    <property type="entry name" value="PPR_3"/>
    <property type="match status" value="3"/>
</dbReference>
<dbReference type="Gene3D" id="1.25.40.10">
    <property type="entry name" value="Tetratricopeptide repeat domain"/>
    <property type="match status" value="4"/>
</dbReference>
<dbReference type="InterPro" id="IPR002885">
    <property type="entry name" value="PPR_rpt"/>
</dbReference>
<feature type="repeat" description="PPR" evidence="2">
    <location>
        <begin position="598"/>
        <end position="632"/>
    </location>
</feature>
<protein>
    <submittedName>
        <fullName evidence="3">Tetratricopeptide repeat (TPR)-like superfamily protein</fullName>
    </submittedName>
</protein>
<evidence type="ECO:0000313" key="3">
    <source>
        <dbReference type="EMBL" id="PWA85025.1"/>
    </source>
</evidence>
<dbReference type="NCBIfam" id="TIGR00756">
    <property type="entry name" value="PPR"/>
    <property type="match status" value="3"/>
</dbReference>
<gene>
    <name evidence="3" type="ORF">CTI12_AA153260</name>
</gene>
<dbReference type="STRING" id="35608.A0A2U1PGY5"/>
<name>A0A2U1PGY5_ARTAN</name>
<evidence type="ECO:0000256" key="2">
    <source>
        <dbReference type="PROSITE-ProRule" id="PRU00708"/>
    </source>
</evidence>
<dbReference type="Proteomes" id="UP000245207">
    <property type="component" value="Unassembled WGS sequence"/>
</dbReference>
<evidence type="ECO:0000313" key="4">
    <source>
        <dbReference type="Proteomes" id="UP000245207"/>
    </source>
</evidence>
<feature type="repeat" description="PPR" evidence="2">
    <location>
        <begin position="379"/>
        <end position="413"/>
    </location>
</feature>
<reference evidence="3 4" key="1">
    <citation type="journal article" date="2018" name="Mol. Plant">
        <title>The genome of Artemisia annua provides insight into the evolution of Asteraceae family and artemisinin biosynthesis.</title>
        <authorList>
            <person name="Shen Q."/>
            <person name="Zhang L."/>
            <person name="Liao Z."/>
            <person name="Wang S."/>
            <person name="Yan T."/>
            <person name="Shi P."/>
            <person name="Liu M."/>
            <person name="Fu X."/>
            <person name="Pan Q."/>
            <person name="Wang Y."/>
            <person name="Lv Z."/>
            <person name="Lu X."/>
            <person name="Zhang F."/>
            <person name="Jiang W."/>
            <person name="Ma Y."/>
            <person name="Chen M."/>
            <person name="Hao X."/>
            <person name="Li L."/>
            <person name="Tang Y."/>
            <person name="Lv G."/>
            <person name="Zhou Y."/>
            <person name="Sun X."/>
            <person name="Brodelius P.E."/>
            <person name="Rose J.K.C."/>
            <person name="Tang K."/>
        </authorList>
    </citation>
    <scope>NUCLEOTIDE SEQUENCE [LARGE SCALE GENOMIC DNA]</scope>
    <source>
        <strain evidence="4">cv. Huhao1</strain>
        <tissue evidence="3">Leaf</tissue>
    </source>
</reference>
<dbReference type="Pfam" id="PF13041">
    <property type="entry name" value="PPR_2"/>
    <property type="match status" value="1"/>
</dbReference>
<keyword evidence="1" id="KW-0677">Repeat</keyword>
<accession>A0A2U1PGY5</accession>
<sequence length="811" mass="91423">MCAARSSLKETRVVLREKEYPENGEVLQLFTYLTCCFGLGYPVDPVTGSVQKQIVNALHLGERERASTLLSHIGYNKHMLNANHFIHILEYCALTPDPLFGMEIWKIMEEKGVDMNNKCHLLMIQALCNGGYIEEAFNLMNSCGETPNLYPTLRKYNTLLGASADKQSVAHASKCLDLMEHDMLGKDEITYIELLKLAVLQNNLSAAHTIWKEYAKYYSFNLISLKNFIWSFTKLGDLGAACEALRHLVGLVLHGGFTIKKSAEDKMVIPRLDVPIPFYNNFQWSRSNKVDVTSVPTVYEKDNKMDTCENNTDGQKVVGFDLNEVKSVEMMPGNAKTNAITRILRLSFTYVIRACVRPKNSELAEHLFYQMQNLGVKPSRSAYDGLIRVLIKERGFHDGLEVLELMQQKNLKPHDSSFAAISAGCSNGLELDLAEAFLDQMAKCPNARPYNKLLEACDLLDQPERGVHVFGKMKQLKVAPNIKTYELLFSLFGNVNAPYENGNLLSQAEAAKRINLIEDDMVRNGIQHSYVSIRNLLKALGSEGMISGLLHYLRVAENQFTPGTPIYNIVLHSLIEANEGHKAINVFKTLMSHGYHPNDVTCTIMIDCCSMNGSFKSAQGLIAMMIRQGYPPQTQTYTALIKLVLALENFDEALNLLNQACSEGIQLDALLFNTILKEASWKDRIDITEYVMDRMLKKRVTPDPETCGYVFSAYVDRGFYNTAMEALQVMSIHMLSEEDISEKKTMLEEECIYAEDSEAESRILNLFKDSKENLAVALLNLRWCAMVGNPISWSTNESQWVKRLSATNSYT</sequence>